<sequence length="109" mass="12903">MFGEILMRLRKQKKLTQEELASVLGVARTTYSSYEQNRRMPDAEIQNKIADYFNVSLDYLHGRQEKDNDGIAFFDYDDLDETDLAKIEGYIEALRQQKKDAERFKKEKK</sequence>
<accession>A0A842G4R0</accession>
<dbReference type="AlphaFoldDB" id="A0A842G4R0"/>
<evidence type="ECO:0000259" key="2">
    <source>
        <dbReference type="PROSITE" id="PS50943"/>
    </source>
</evidence>
<organism evidence="3 4">
    <name type="scientific">Listeria booriae</name>
    <dbReference type="NCBI Taxonomy" id="1552123"/>
    <lineage>
        <taxon>Bacteria</taxon>
        <taxon>Bacillati</taxon>
        <taxon>Bacillota</taxon>
        <taxon>Bacilli</taxon>
        <taxon>Bacillales</taxon>
        <taxon>Listeriaceae</taxon>
        <taxon>Listeria</taxon>
    </lineage>
</organism>
<dbReference type="SMART" id="SM00530">
    <property type="entry name" value="HTH_XRE"/>
    <property type="match status" value="1"/>
</dbReference>
<dbReference type="Gene3D" id="1.10.260.40">
    <property type="entry name" value="lambda repressor-like DNA-binding domains"/>
    <property type="match status" value="1"/>
</dbReference>
<dbReference type="Proteomes" id="UP000543005">
    <property type="component" value="Unassembled WGS sequence"/>
</dbReference>
<evidence type="ECO:0000313" key="4">
    <source>
        <dbReference type="Proteomes" id="UP000543005"/>
    </source>
</evidence>
<proteinExistence type="predicted"/>
<evidence type="ECO:0000313" key="3">
    <source>
        <dbReference type="EMBL" id="MBC2293716.1"/>
    </source>
</evidence>
<dbReference type="InterPro" id="IPR001387">
    <property type="entry name" value="Cro/C1-type_HTH"/>
</dbReference>
<reference evidence="3 4" key="1">
    <citation type="submission" date="2020-03" db="EMBL/GenBank/DDBJ databases">
        <title>Soil Listeria distribution.</title>
        <authorList>
            <person name="Liao J."/>
            <person name="Wiedmann M."/>
        </authorList>
    </citation>
    <scope>NUCLEOTIDE SEQUENCE [LARGE SCALE GENOMIC DNA]</scope>
    <source>
        <strain evidence="3 4">FSL L7-0051</strain>
    </source>
</reference>
<dbReference type="EMBL" id="JAARZT010000020">
    <property type="protein sequence ID" value="MBC2293716.1"/>
    <property type="molecule type" value="Genomic_DNA"/>
</dbReference>
<dbReference type="PANTHER" id="PTHR46558:SF14">
    <property type="entry name" value="HTH-TYPE TRANSCRIPTIONAL REGULATOR ANSR"/>
    <property type="match status" value="1"/>
</dbReference>
<gene>
    <name evidence="3" type="ORF">HCC36_10800</name>
</gene>
<dbReference type="InterPro" id="IPR010982">
    <property type="entry name" value="Lambda_DNA-bd_dom_sf"/>
</dbReference>
<dbReference type="Pfam" id="PF01381">
    <property type="entry name" value="HTH_3"/>
    <property type="match status" value="1"/>
</dbReference>
<dbReference type="SUPFAM" id="SSF47413">
    <property type="entry name" value="lambda repressor-like DNA-binding domains"/>
    <property type="match status" value="1"/>
</dbReference>
<comment type="caution">
    <text evidence="3">The sequence shown here is derived from an EMBL/GenBank/DDBJ whole genome shotgun (WGS) entry which is preliminary data.</text>
</comment>
<keyword evidence="1" id="KW-0238">DNA-binding</keyword>
<dbReference type="CDD" id="cd00093">
    <property type="entry name" value="HTH_XRE"/>
    <property type="match status" value="1"/>
</dbReference>
<feature type="domain" description="HTH cro/C1-type" evidence="2">
    <location>
        <begin position="6"/>
        <end position="60"/>
    </location>
</feature>
<dbReference type="RefSeq" id="WP_185574461.1">
    <property type="nucleotide sequence ID" value="NZ_JAARYL010000014.1"/>
</dbReference>
<dbReference type="GO" id="GO:0003677">
    <property type="term" value="F:DNA binding"/>
    <property type="evidence" value="ECO:0007669"/>
    <property type="project" value="UniProtKB-KW"/>
</dbReference>
<protein>
    <submittedName>
        <fullName evidence="3">Helix-turn-helix transcriptional regulator</fullName>
    </submittedName>
</protein>
<evidence type="ECO:0000256" key="1">
    <source>
        <dbReference type="ARBA" id="ARBA00023125"/>
    </source>
</evidence>
<dbReference type="PROSITE" id="PS50943">
    <property type="entry name" value="HTH_CROC1"/>
    <property type="match status" value="1"/>
</dbReference>
<name>A0A842G4R0_9LIST</name>
<dbReference type="PANTHER" id="PTHR46558">
    <property type="entry name" value="TRACRIPTIONAL REGULATORY PROTEIN-RELATED-RELATED"/>
    <property type="match status" value="1"/>
</dbReference>